<evidence type="ECO:0000256" key="10">
    <source>
        <dbReference type="ARBA" id="ARBA00022679"/>
    </source>
</evidence>
<keyword evidence="19" id="KW-0539">Nucleus</keyword>
<evidence type="ECO:0000256" key="18">
    <source>
        <dbReference type="ARBA" id="ARBA00023136"/>
    </source>
</evidence>
<keyword evidence="4" id="KW-0813">Transport</keyword>
<dbReference type="GO" id="GO:0005634">
    <property type="term" value="C:nucleus"/>
    <property type="evidence" value="ECO:0007669"/>
    <property type="project" value="UniProtKB-SubCell"/>
</dbReference>
<evidence type="ECO:0000313" key="31">
    <source>
        <dbReference type="Proteomes" id="UP000694557"/>
    </source>
</evidence>
<dbReference type="PANTHER" id="PTHR13800">
    <property type="entry name" value="TRANSIENT RECEPTOR POTENTIAL CATION CHANNEL, SUBFAMILY M, MEMBER 6"/>
    <property type="match status" value="1"/>
</dbReference>
<feature type="transmembrane region" description="Helical" evidence="28">
    <location>
        <begin position="1003"/>
        <end position="1026"/>
    </location>
</feature>
<feature type="domain" description="Alpha-type protein kinase" evidence="29">
    <location>
        <begin position="1378"/>
        <end position="1610"/>
    </location>
</feature>
<dbReference type="Pfam" id="PF02816">
    <property type="entry name" value="Alpha_kinase"/>
    <property type="match status" value="1"/>
</dbReference>
<evidence type="ECO:0000256" key="13">
    <source>
        <dbReference type="ARBA" id="ARBA00022777"/>
    </source>
</evidence>
<keyword evidence="7" id="KW-0597">Phosphoprotein</keyword>
<gene>
    <name evidence="30" type="primary">trpm6</name>
</gene>
<comment type="catalytic activity">
    <reaction evidence="22">
        <text>Mg(2+)(in) = Mg(2+)(out)</text>
        <dbReference type="Rhea" id="RHEA:29827"/>
        <dbReference type="ChEBI" id="CHEBI:18420"/>
    </reaction>
</comment>
<comment type="catalytic activity">
    <reaction evidence="23">
        <text>Zn(2+)(in) = Zn(2+)(out)</text>
        <dbReference type="Rhea" id="RHEA:29351"/>
        <dbReference type="ChEBI" id="CHEBI:29105"/>
    </reaction>
</comment>
<dbReference type="InterPro" id="IPR011009">
    <property type="entry name" value="Kinase-like_dom_sf"/>
</dbReference>
<sequence>MVFLPQKALCSFVVCVFQSRRSWIEDTFCKRACGKFIPKGLSFASLPLTPRCCCGRLVGEHTLLETGPSMSSWPGPGTGQQEEWSVECHTQTSATDAYGTIDFQDSAGRNCHAKYVRVAVDAKAEALLQLMRSEWQMERPKLLLTVHGGTENFPLPLKVRQAFSKGLITAAQSTGAWILTDGINTGVSRYVGEAVKTYGTHDLRKRNAVGVTPWGVIDNHSDLIGRDVLRPYQPLGNPLSKRVCLNGLHSHFLLVDDGTLGKHGCQLGLRRKLERHIQLQKIHPRFNQGVPVVCVVVEGGPDIVSMVLEYVSSVPPVPVFVFEGSGRAADLLAFLHKQTAIDRCGVPRGLFCNYQKDFLFHLLPSLRALTWENHPILAHFYLYKTQITIFDSESEDQQEADCAILTATLKGTKASPGEQLSTALAWDRADIAKKHILVYGQHWQVGSLEQAMLDALVMDRVGFVKLLIDNGMTMNRFLTVSRLEELYNTQQGPTDNFLHILVEDVKQTHIPKGYRVSLIDVGQVIEYLIGGAYRSTYTRKHFRAHYNLLYAHCKSGRDSSGPLNKKRRADCTLHPHQSPNSSPSRPPFFRTAQPYKRKVCERYGTSQNKSQSSELGDSPLFVYNFNDLFVWAVLQRRQQMALFLWQHGEEAMARATVACKLYRAMAYEFRQSNMDDTTGEQLKTYSMDFGQLAVDVLDRTFRQNERMAMKLLTSEMEAWSHFTCLQMAVSSRLRPFVSHSCTQMLLTDLWTGRLNMRKNSWFKIILSILMPPAILLLEFKSQAEMSHVPQSQEALQFGWDTGRPEAAQEGGGTFFVENISHTQEWLVIAYIISTAVEKTREVFMSVPRKPSQKLKVWFGEYWNVTDFLAIVLFLVGLGLRWDSGSYRTAGRITYCLDIIFWYVRVLDLLAVNQHAGAYLTMITKMTSNMFYIVVMMAIVLLSFGVSRKAILSPDEALSWSLLRDVVNQPYWMMFGEVYAGEIDTCEGDTPCVPGAFLTPFLQAVYLFFQYIIMVNILIAFFNNVYFDMKSISNKLWKYNRYRYIMTYQEKPWLPPPLIILSHMTLCVTAIYQKHRGLSEQETDSCGLKLYLGQEELKKLHEFEERCLVSYFHEKNQDVLCSQIDRVRATAERAEEMGVVMREVSDRVHFIQDTLKVLDSQLGQLQDLSALAVDTLTLLSASDSLQQEEARLGHCRPITPSRHHVPHSWTLPHGGGGSVDIMPCHTPRAYRSTPPSLLWGHTSSRSQRPSLEWHTGAWGGGNHGGQGAGESCVPSRCAGLQSVRVDQLGLLCQLQVLVSLHGTVPGDHIDPFYMSISRMISLAFVKNVAMLVELDCFCFGCIQKHASASLIPIFPVVAWSLAAGEEVSVYTLEEVEAAGPESSISYWSSKGLSAMLQPLSSEGCLDGGLRRAMLVLCTWAERDVLRVGCVYVVKAIQPDVVCTWQRVFHSDTTLQLCLREIQQQRAAQKLMHVFNQVKPENMPHSPRFLDMSLLHWHSDGQWLTIERNMTGDFRKYNNNTGEEIAPCCGMEETLLAFSHWTYQYSCRELLVLDLQGVGSELTDPSVIRAEDKSSSDDMVFGPSNLGDAAIHTFVNKHTCNSCCENLGLSGERKEPFRPGLLTCVCHLYVVTREVRWPEIKPRTSNEDRTG</sequence>
<keyword evidence="10" id="KW-0808">Transferase</keyword>
<dbReference type="EC" id="2.7.11.1" evidence="3"/>
<evidence type="ECO:0000256" key="14">
    <source>
        <dbReference type="ARBA" id="ARBA00022833"/>
    </source>
</evidence>
<dbReference type="PANTHER" id="PTHR13800:SF15">
    <property type="entry name" value="TRANSIENT RECEPTOR POTENTIAL CATION CHANNEL SUBFAMILY M MEMBER 6"/>
    <property type="match status" value="1"/>
</dbReference>
<evidence type="ECO:0000256" key="17">
    <source>
        <dbReference type="ARBA" id="ARBA00023065"/>
    </source>
</evidence>
<evidence type="ECO:0000256" key="24">
    <source>
        <dbReference type="ARBA" id="ARBA00036634"/>
    </source>
</evidence>
<comment type="catalytic activity">
    <reaction evidence="25">
        <text>L-threonyl-[protein] + ATP = O-phospho-L-threonyl-[protein] + ADP + H(+)</text>
        <dbReference type="Rhea" id="RHEA:46608"/>
        <dbReference type="Rhea" id="RHEA-COMP:11060"/>
        <dbReference type="Rhea" id="RHEA-COMP:11605"/>
        <dbReference type="ChEBI" id="CHEBI:15378"/>
        <dbReference type="ChEBI" id="CHEBI:30013"/>
        <dbReference type="ChEBI" id="CHEBI:30616"/>
        <dbReference type="ChEBI" id="CHEBI:61977"/>
        <dbReference type="ChEBI" id="CHEBI:456216"/>
        <dbReference type="EC" id="2.7.11.1"/>
    </reaction>
</comment>
<evidence type="ECO:0000256" key="25">
    <source>
        <dbReference type="ARBA" id="ARBA00047899"/>
    </source>
</evidence>
<evidence type="ECO:0000256" key="8">
    <source>
        <dbReference type="ARBA" id="ARBA00022568"/>
    </source>
</evidence>
<evidence type="ECO:0000256" key="3">
    <source>
        <dbReference type="ARBA" id="ARBA00012513"/>
    </source>
</evidence>
<dbReference type="Pfam" id="PF18139">
    <property type="entry name" value="LSDAT_euk"/>
    <property type="match status" value="1"/>
</dbReference>
<dbReference type="GeneTree" id="ENSGT00940000158164"/>
<evidence type="ECO:0000256" key="19">
    <source>
        <dbReference type="ARBA" id="ARBA00023242"/>
    </source>
</evidence>
<keyword evidence="31" id="KW-1185">Reference proteome</keyword>
<evidence type="ECO:0000256" key="28">
    <source>
        <dbReference type="SAM" id="Phobius"/>
    </source>
</evidence>
<keyword evidence="13" id="KW-0418">Kinase</keyword>
<keyword evidence="14" id="KW-0862">Zinc</keyword>
<organism evidence="30 31">
    <name type="scientific">Oncorhynchus kisutch</name>
    <name type="common">Coho salmon</name>
    <name type="synonym">Salmo kisutch</name>
    <dbReference type="NCBI Taxonomy" id="8019"/>
    <lineage>
        <taxon>Eukaryota</taxon>
        <taxon>Metazoa</taxon>
        <taxon>Chordata</taxon>
        <taxon>Craniata</taxon>
        <taxon>Vertebrata</taxon>
        <taxon>Euteleostomi</taxon>
        <taxon>Actinopterygii</taxon>
        <taxon>Neopterygii</taxon>
        <taxon>Teleostei</taxon>
        <taxon>Protacanthopterygii</taxon>
        <taxon>Salmoniformes</taxon>
        <taxon>Salmonidae</taxon>
        <taxon>Salmoninae</taxon>
        <taxon>Oncorhynchus</taxon>
    </lineage>
</organism>
<dbReference type="GO" id="GO:0005262">
    <property type="term" value="F:calcium channel activity"/>
    <property type="evidence" value="ECO:0007669"/>
    <property type="project" value="UniProtKB-KW"/>
</dbReference>
<dbReference type="InterPro" id="IPR004166">
    <property type="entry name" value="a-kinase_dom"/>
</dbReference>
<keyword evidence="11 28" id="KW-0812">Transmembrane</keyword>
<dbReference type="Gene3D" id="1.20.5.1010">
    <property type="entry name" value="TRPM, tetramerisation domain"/>
    <property type="match status" value="1"/>
</dbReference>
<protein>
    <recommendedName>
        <fullName evidence="3">non-specific serine/threonine protein kinase</fullName>
        <ecNumber evidence="3">2.7.11.1</ecNumber>
    </recommendedName>
</protein>
<dbReference type="InterPro" id="IPR057366">
    <property type="entry name" value="TRPM-like"/>
</dbReference>
<evidence type="ECO:0000256" key="6">
    <source>
        <dbReference type="ARBA" id="ARBA00022527"/>
    </source>
</evidence>
<evidence type="ECO:0000256" key="22">
    <source>
        <dbReference type="ARBA" id="ARBA00034269"/>
    </source>
</evidence>
<keyword evidence="18 28" id="KW-0472">Membrane</keyword>
<dbReference type="Pfam" id="PF25508">
    <property type="entry name" value="TRPM2"/>
    <property type="match status" value="2"/>
</dbReference>
<evidence type="ECO:0000256" key="11">
    <source>
        <dbReference type="ARBA" id="ARBA00022692"/>
    </source>
</evidence>
<dbReference type="InterPro" id="IPR032415">
    <property type="entry name" value="TRPM_tetra"/>
</dbReference>
<evidence type="ECO:0000256" key="9">
    <source>
        <dbReference type="ARBA" id="ARBA00022673"/>
    </source>
</evidence>
<keyword evidence="6" id="KW-0723">Serine/threonine-protein kinase</keyword>
<keyword evidence="15" id="KW-0106">Calcium</keyword>
<keyword evidence="8" id="KW-0109">Calcium transport</keyword>
<evidence type="ECO:0000256" key="26">
    <source>
        <dbReference type="ARBA" id="ARBA00048679"/>
    </source>
</evidence>
<evidence type="ECO:0000313" key="30">
    <source>
        <dbReference type="Ensembl" id="ENSOKIP00005008630.1"/>
    </source>
</evidence>
<keyword evidence="12" id="KW-0479">Metal-binding</keyword>
<evidence type="ECO:0000256" key="12">
    <source>
        <dbReference type="ARBA" id="ARBA00022723"/>
    </source>
</evidence>
<dbReference type="GO" id="GO:0016324">
    <property type="term" value="C:apical plasma membrane"/>
    <property type="evidence" value="ECO:0007669"/>
    <property type="project" value="TreeGrafter"/>
</dbReference>
<comment type="subcellular location">
    <subcellularLocation>
        <location evidence="2">Cell membrane</location>
        <topology evidence="2">Multi-pass membrane protein</topology>
    </subcellularLocation>
    <subcellularLocation>
        <location evidence="1">Nucleus</location>
    </subcellularLocation>
</comment>
<feature type="transmembrane region" description="Helical" evidence="28">
    <location>
        <begin position="1052"/>
        <end position="1071"/>
    </location>
</feature>
<keyword evidence="16 28" id="KW-1133">Transmembrane helix</keyword>
<keyword evidence="9" id="KW-0107">Calcium channel</keyword>
<evidence type="ECO:0000256" key="21">
    <source>
        <dbReference type="ARBA" id="ARBA00025760"/>
    </source>
</evidence>
<keyword evidence="5" id="KW-1003">Cell membrane</keyword>
<proteinExistence type="inferred from homology"/>
<evidence type="ECO:0000256" key="5">
    <source>
        <dbReference type="ARBA" id="ARBA00022475"/>
    </source>
</evidence>
<dbReference type="InterPro" id="IPR041491">
    <property type="entry name" value="TRPM_SLOG"/>
</dbReference>
<dbReference type="Proteomes" id="UP000694557">
    <property type="component" value="Unassembled WGS sequence"/>
</dbReference>
<evidence type="ECO:0000256" key="15">
    <source>
        <dbReference type="ARBA" id="ARBA00022837"/>
    </source>
</evidence>
<dbReference type="Gene3D" id="3.30.200.20">
    <property type="entry name" value="Phosphorylase Kinase, domain 1"/>
    <property type="match status" value="1"/>
</dbReference>
<evidence type="ECO:0000256" key="16">
    <source>
        <dbReference type="ARBA" id="ARBA00022989"/>
    </source>
</evidence>
<keyword evidence="20" id="KW-0407">Ion channel</keyword>
<evidence type="ECO:0000256" key="20">
    <source>
        <dbReference type="ARBA" id="ARBA00023303"/>
    </source>
</evidence>
<comment type="catalytic activity">
    <reaction evidence="24">
        <text>Ca(2+)(in) = Ca(2+)(out)</text>
        <dbReference type="Rhea" id="RHEA:29671"/>
        <dbReference type="ChEBI" id="CHEBI:29108"/>
    </reaction>
</comment>
<feature type="region of interest" description="Disordered" evidence="27">
    <location>
        <begin position="557"/>
        <end position="589"/>
    </location>
</feature>
<dbReference type="Pfam" id="PF00520">
    <property type="entry name" value="Ion_trans"/>
    <property type="match status" value="1"/>
</dbReference>
<keyword evidence="17" id="KW-0406">Ion transport</keyword>
<accession>A0A8C7D5H7</accession>
<dbReference type="GO" id="GO:0005524">
    <property type="term" value="F:ATP binding"/>
    <property type="evidence" value="ECO:0007669"/>
    <property type="project" value="InterPro"/>
</dbReference>
<feature type="transmembrane region" description="Helical" evidence="28">
    <location>
        <begin position="930"/>
        <end position="950"/>
    </location>
</feature>
<dbReference type="GO" id="GO:0004674">
    <property type="term" value="F:protein serine/threonine kinase activity"/>
    <property type="evidence" value="ECO:0007669"/>
    <property type="project" value="UniProtKB-KW"/>
</dbReference>
<dbReference type="Ensembl" id="ENSOKIT00005009168.1">
    <property type="protein sequence ID" value="ENSOKIP00005008630.1"/>
    <property type="gene ID" value="ENSOKIG00005001930.1"/>
</dbReference>
<dbReference type="InterPro" id="IPR050927">
    <property type="entry name" value="TRPM"/>
</dbReference>
<dbReference type="SMART" id="SM00811">
    <property type="entry name" value="Alpha_kinase"/>
    <property type="match status" value="1"/>
</dbReference>
<dbReference type="Pfam" id="PF16519">
    <property type="entry name" value="TRPM_tetra"/>
    <property type="match status" value="1"/>
</dbReference>
<dbReference type="GO" id="GO:0046872">
    <property type="term" value="F:metal ion binding"/>
    <property type="evidence" value="ECO:0007669"/>
    <property type="project" value="UniProtKB-KW"/>
</dbReference>
<dbReference type="SUPFAM" id="SSF56112">
    <property type="entry name" value="Protein kinase-like (PK-like)"/>
    <property type="match status" value="1"/>
</dbReference>
<comment type="catalytic activity">
    <reaction evidence="26">
        <text>L-seryl-[protein] + ATP = O-phospho-L-seryl-[protein] + ADP + H(+)</text>
        <dbReference type="Rhea" id="RHEA:17989"/>
        <dbReference type="Rhea" id="RHEA-COMP:9863"/>
        <dbReference type="Rhea" id="RHEA-COMP:11604"/>
        <dbReference type="ChEBI" id="CHEBI:15378"/>
        <dbReference type="ChEBI" id="CHEBI:29999"/>
        <dbReference type="ChEBI" id="CHEBI:30616"/>
        <dbReference type="ChEBI" id="CHEBI:83421"/>
        <dbReference type="ChEBI" id="CHEBI:456216"/>
        <dbReference type="EC" id="2.7.11.1"/>
    </reaction>
</comment>
<dbReference type="GO" id="GO:0051262">
    <property type="term" value="P:protein tetramerization"/>
    <property type="evidence" value="ECO:0007669"/>
    <property type="project" value="InterPro"/>
</dbReference>
<evidence type="ECO:0000256" key="2">
    <source>
        <dbReference type="ARBA" id="ARBA00004651"/>
    </source>
</evidence>
<dbReference type="InterPro" id="IPR037162">
    <property type="entry name" value="TRPM_tetra_sf"/>
</dbReference>
<evidence type="ECO:0000256" key="1">
    <source>
        <dbReference type="ARBA" id="ARBA00004123"/>
    </source>
</evidence>
<evidence type="ECO:0000259" key="29">
    <source>
        <dbReference type="PROSITE" id="PS51158"/>
    </source>
</evidence>
<feature type="compositionally biased region" description="Low complexity" evidence="27">
    <location>
        <begin position="578"/>
        <end position="589"/>
    </location>
</feature>
<evidence type="ECO:0000256" key="27">
    <source>
        <dbReference type="SAM" id="MobiDB-lite"/>
    </source>
</evidence>
<feature type="transmembrane region" description="Helical" evidence="28">
    <location>
        <begin position="861"/>
        <end position="879"/>
    </location>
</feature>
<dbReference type="PROSITE" id="PS51158">
    <property type="entry name" value="ALPHA_KINASE"/>
    <property type="match status" value="1"/>
</dbReference>
<evidence type="ECO:0000256" key="7">
    <source>
        <dbReference type="ARBA" id="ARBA00022553"/>
    </source>
</evidence>
<name>A0A8C7D5H7_ONCKI</name>
<dbReference type="Gene3D" id="3.20.200.10">
    <property type="entry name" value="MHCK/EF2 kinase"/>
    <property type="match status" value="1"/>
</dbReference>
<reference evidence="30" key="1">
    <citation type="submission" date="2025-08" db="UniProtKB">
        <authorList>
            <consortium name="Ensembl"/>
        </authorList>
    </citation>
    <scope>IDENTIFICATION</scope>
</reference>
<evidence type="ECO:0000256" key="4">
    <source>
        <dbReference type="ARBA" id="ARBA00022448"/>
    </source>
</evidence>
<reference evidence="30" key="2">
    <citation type="submission" date="2025-09" db="UniProtKB">
        <authorList>
            <consortium name="Ensembl"/>
        </authorList>
    </citation>
    <scope>IDENTIFICATION</scope>
</reference>
<dbReference type="InterPro" id="IPR005821">
    <property type="entry name" value="Ion_trans_dom"/>
</dbReference>
<evidence type="ECO:0000256" key="23">
    <source>
        <dbReference type="ARBA" id="ARBA00034634"/>
    </source>
</evidence>
<comment type="similarity">
    <text evidence="21">In the C-terminal section; belongs to the protein kinase superfamily. Alpha-type protein kinase family. ALPK subfamily.</text>
</comment>